<organism evidence="1 2">
    <name type="scientific">Thioploca ingrica</name>
    <dbReference type="NCBI Taxonomy" id="40754"/>
    <lineage>
        <taxon>Bacteria</taxon>
        <taxon>Pseudomonadati</taxon>
        <taxon>Pseudomonadota</taxon>
        <taxon>Gammaproteobacteria</taxon>
        <taxon>Thiotrichales</taxon>
        <taxon>Thiotrichaceae</taxon>
        <taxon>Thioploca</taxon>
    </lineage>
</organism>
<evidence type="ECO:0000313" key="1">
    <source>
        <dbReference type="EMBL" id="BAP55191.1"/>
    </source>
</evidence>
<gene>
    <name evidence="1" type="ORF">THII_0894</name>
</gene>
<keyword evidence="2" id="KW-1185">Reference proteome</keyword>
<dbReference type="STRING" id="40754.THII_0894"/>
<dbReference type="AlphaFoldDB" id="A0A090BUJ0"/>
<dbReference type="KEGG" id="tig:THII_0894"/>
<dbReference type="Pfam" id="PF12784">
    <property type="entry name" value="PDDEXK_2"/>
    <property type="match status" value="1"/>
</dbReference>
<sequence>MSQLFSLTAFVRDFLGIELEINTVETDKTYDPPLGRVAAKFDLYAEDKKNRIIVDIQHVRFPDHYHRFLHYHCAALLEQVVNSSDYRPRLKIFTLVVLTSGNKHKTDLAMIDFDPKDLQGNSLGEIEHKIIYICPKYLNKNLTPHQCHEWMEAIEDSLDEQIEESHYTRPEIQQIFSLIETDQITPQERAKMFDEYSYEAIKAEIKQEIKAEIKQEGFQQGLKEGEQKAKTELARQLLSLGSLTEVQIAQVTGLSLEQVKALAAC</sequence>
<evidence type="ECO:0000313" key="2">
    <source>
        <dbReference type="Proteomes" id="UP000031623"/>
    </source>
</evidence>
<reference evidence="1 2" key="1">
    <citation type="journal article" date="2014" name="ISME J.">
        <title>Ecophysiology of Thioploca ingrica as revealed by the complete genome sequence supplemented with proteomic evidence.</title>
        <authorList>
            <person name="Kojima H."/>
            <person name="Ogura Y."/>
            <person name="Yamamoto N."/>
            <person name="Togashi T."/>
            <person name="Mori H."/>
            <person name="Watanabe T."/>
            <person name="Nemoto F."/>
            <person name="Kurokawa K."/>
            <person name="Hayashi T."/>
            <person name="Fukui M."/>
        </authorList>
    </citation>
    <scope>NUCLEOTIDE SEQUENCE [LARGE SCALE GENOMIC DNA]</scope>
</reference>
<name>A0A090BUJ0_9GAMM</name>
<protein>
    <recommendedName>
        <fullName evidence="3">Rpn family recombination-promoting nuclease/putative transposase</fullName>
    </recommendedName>
</protein>
<accession>A0A090BUJ0</accession>
<dbReference type="EMBL" id="AP014633">
    <property type="protein sequence ID" value="BAP55191.1"/>
    <property type="molecule type" value="Genomic_DNA"/>
</dbReference>
<dbReference type="HOGENOM" id="CLU_993713_0_0_6"/>
<proteinExistence type="predicted"/>
<evidence type="ECO:0008006" key="3">
    <source>
        <dbReference type="Google" id="ProtNLM"/>
    </source>
</evidence>
<dbReference type="Proteomes" id="UP000031623">
    <property type="component" value="Chromosome"/>
</dbReference>